<dbReference type="PROSITE" id="PS51340">
    <property type="entry name" value="MOSC"/>
    <property type="match status" value="1"/>
</dbReference>
<gene>
    <name evidence="2" type="ORF">GCM10009539_68680</name>
</gene>
<comment type="caution">
    <text evidence="2">The sequence shown here is derived from an EMBL/GenBank/DDBJ whole genome shotgun (WGS) entry which is preliminary data.</text>
</comment>
<dbReference type="PANTHER" id="PTHR30212">
    <property type="entry name" value="PROTEIN YIIM"/>
    <property type="match status" value="1"/>
</dbReference>
<dbReference type="InterPro" id="IPR052353">
    <property type="entry name" value="Benzoxazolinone_Detox_Enz"/>
</dbReference>
<evidence type="ECO:0000313" key="2">
    <source>
        <dbReference type="EMBL" id="GAA0271618.1"/>
    </source>
</evidence>
<feature type="domain" description="MOSC" evidence="1">
    <location>
        <begin position="27"/>
        <end position="163"/>
    </location>
</feature>
<dbReference type="InterPro" id="IPR005302">
    <property type="entry name" value="MoCF_Sase_C"/>
</dbReference>
<dbReference type="InterPro" id="IPR011037">
    <property type="entry name" value="Pyrv_Knase-like_insert_dom_sf"/>
</dbReference>
<dbReference type="Proteomes" id="UP001500967">
    <property type="component" value="Unassembled WGS sequence"/>
</dbReference>
<keyword evidence="3" id="KW-1185">Reference proteome</keyword>
<dbReference type="Gene3D" id="2.40.33.20">
    <property type="entry name" value="PK beta-barrel domain-like"/>
    <property type="match status" value="1"/>
</dbReference>
<reference evidence="3" key="1">
    <citation type="journal article" date="2019" name="Int. J. Syst. Evol. Microbiol.">
        <title>The Global Catalogue of Microorganisms (GCM) 10K type strain sequencing project: providing services to taxonomists for standard genome sequencing and annotation.</title>
        <authorList>
            <consortium name="The Broad Institute Genomics Platform"/>
            <consortium name="The Broad Institute Genome Sequencing Center for Infectious Disease"/>
            <person name="Wu L."/>
            <person name="Ma J."/>
        </authorList>
    </citation>
    <scope>NUCLEOTIDE SEQUENCE [LARGE SCALE GENOMIC DNA]</scope>
    <source>
        <strain evidence="3">JCM 10425</strain>
    </source>
</reference>
<accession>A0ABP3ES87</accession>
<sequence>MSQVVSVNIGTLRVVPWTQSMGSTGIDKRPHPGRVRAVGVGLESDVIVDTRNHGGYDQAVYAYASEDADWWERELGKELWPGAFGENLTTRGVDCTGAVIGERWRVGSTVLEVSRPRIPCRTFAGFWDVPNLVKRFTKEGRPGAYLRIIEEGDLGAGDDVEMVHRPGHGVTIGEVFRALTGERSLAARILEAPELPESVRQKAGKMLSSQPPS</sequence>
<dbReference type="PANTHER" id="PTHR30212:SF2">
    <property type="entry name" value="PROTEIN YIIM"/>
    <property type="match status" value="1"/>
</dbReference>
<dbReference type="Pfam" id="PF03473">
    <property type="entry name" value="MOSC"/>
    <property type="match status" value="1"/>
</dbReference>
<name>A0ABP3ES87_9ACTN</name>
<dbReference type="EMBL" id="BAAAGX010000031">
    <property type="protein sequence ID" value="GAA0271618.1"/>
    <property type="molecule type" value="Genomic_DNA"/>
</dbReference>
<organism evidence="2 3">
    <name type="scientific">Cryptosporangium japonicum</name>
    <dbReference type="NCBI Taxonomy" id="80872"/>
    <lineage>
        <taxon>Bacteria</taxon>
        <taxon>Bacillati</taxon>
        <taxon>Actinomycetota</taxon>
        <taxon>Actinomycetes</taxon>
        <taxon>Cryptosporangiales</taxon>
        <taxon>Cryptosporangiaceae</taxon>
        <taxon>Cryptosporangium</taxon>
    </lineage>
</organism>
<dbReference type="SUPFAM" id="SSF50800">
    <property type="entry name" value="PK beta-barrel domain-like"/>
    <property type="match status" value="1"/>
</dbReference>
<proteinExistence type="predicted"/>
<evidence type="ECO:0000313" key="3">
    <source>
        <dbReference type="Proteomes" id="UP001500967"/>
    </source>
</evidence>
<evidence type="ECO:0000259" key="1">
    <source>
        <dbReference type="PROSITE" id="PS51340"/>
    </source>
</evidence>
<protein>
    <submittedName>
        <fullName evidence="2">MOSC domain-containing protein</fullName>
    </submittedName>
</protein>
<dbReference type="RefSeq" id="WP_344653114.1">
    <property type="nucleotide sequence ID" value="NZ_BAAAGX010000031.1"/>
</dbReference>